<proteinExistence type="predicted"/>
<evidence type="ECO:0000313" key="1">
    <source>
        <dbReference type="EMBL" id="KAJ8676737.1"/>
    </source>
</evidence>
<protein>
    <submittedName>
        <fullName evidence="1">Uncharacterized protein</fullName>
    </submittedName>
</protein>
<name>A0ACC2P2Q8_9HYME</name>
<gene>
    <name evidence="1" type="ORF">QAD02_012524</name>
</gene>
<evidence type="ECO:0000313" key="2">
    <source>
        <dbReference type="Proteomes" id="UP001239111"/>
    </source>
</evidence>
<comment type="caution">
    <text evidence="1">The sequence shown here is derived from an EMBL/GenBank/DDBJ whole genome shotgun (WGS) entry which is preliminary data.</text>
</comment>
<reference evidence="1" key="1">
    <citation type="submission" date="2023-04" db="EMBL/GenBank/DDBJ databases">
        <title>A chromosome-level genome assembly of the parasitoid wasp Eretmocerus hayati.</title>
        <authorList>
            <person name="Zhong Y."/>
            <person name="Liu S."/>
            <person name="Liu Y."/>
        </authorList>
    </citation>
    <scope>NUCLEOTIDE SEQUENCE</scope>
    <source>
        <strain evidence="1">ZJU_SS_LIU_2023</strain>
    </source>
</reference>
<keyword evidence="2" id="KW-1185">Reference proteome</keyword>
<sequence>MQLRPSADPAPWLLGVLALLLIQLLLPGLHAESVRQLEVSENAPPGSRVGFIDADGPPPYLIVPVPGSAVESDLSVDQTTGEIRTRSRLDRESRPSYSLVALPHNVRVVVRVLDENDNAPSFPAERVLLEFPENAPRDSRRALPPARDPDLGAYSTQAYEIVAGNEEGAFKLAAQRGRDGVLYLDLQNAAPLDRERRAEYNLVIEARDGGSPPLRSRLHVDVRVQDANDNPPVFVAPGRYEANIPENATVGTPVVQVRADDADESENGRVEYSINRRQSDREELFRIDPDSGWVYVNKPLDFEARERHELVLVARDRGAQPLEASALLAVRVLDVNDNQPQIELIFLSDDGSPRVSESARPGEIVARVSVNDPDSPRGLQLGIANATLSLNGGEGHFGLASRDNVVYLLLVERPLDRERRASYDLELEATDAGEPPLRASRAFRLVVADANDNAPRFLSERYEAHLLESAEPGSSVARVRAEDADEGENARVSYALAPGNASRWFAVEPDSGLVTTAARLDCETDPAPLLWIIASDAGRPQLSASASLRVTVHDLNDNEPVFEKPLYNVSVPENLPPGRCFVKVTTAHFYYC</sequence>
<accession>A0ACC2P2Q8</accession>
<organism evidence="1 2">
    <name type="scientific">Eretmocerus hayati</name>
    <dbReference type="NCBI Taxonomy" id="131215"/>
    <lineage>
        <taxon>Eukaryota</taxon>
        <taxon>Metazoa</taxon>
        <taxon>Ecdysozoa</taxon>
        <taxon>Arthropoda</taxon>
        <taxon>Hexapoda</taxon>
        <taxon>Insecta</taxon>
        <taxon>Pterygota</taxon>
        <taxon>Neoptera</taxon>
        <taxon>Endopterygota</taxon>
        <taxon>Hymenoptera</taxon>
        <taxon>Apocrita</taxon>
        <taxon>Proctotrupomorpha</taxon>
        <taxon>Chalcidoidea</taxon>
        <taxon>Aphelinidae</taxon>
        <taxon>Aphelininae</taxon>
        <taxon>Eretmocerus</taxon>
    </lineage>
</organism>
<dbReference type="EMBL" id="CM056742">
    <property type="protein sequence ID" value="KAJ8676737.1"/>
    <property type="molecule type" value="Genomic_DNA"/>
</dbReference>
<dbReference type="Proteomes" id="UP001239111">
    <property type="component" value="Chromosome 2"/>
</dbReference>